<accession>L9Y3F3</accession>
<evidence type="ECO:0000313" key="3">
    <source>
        <dbReference type="Proteomes" id="UP000011613"/>
    </source>
</evidence>
<name>L9Y3F3_NATGS</name>
<proteinExistence type="predicted"/>
<dbReference type="AlphaFoldDB" id="L9Y3F3"/>
<dbReference type="EMBL" id="AOIC01000070">
    <property type="protein sequence ID" value="ELY68609.1"/>
    <property type="molecule type" value="Genomic_DNA"/>
</dbReference>
<evidence type="ECO:0000313" key="1">
    <source>
        <dbReference type="EMBL" id="ELY68609.1"/>
    </source>
</evidence>
<organism evidence="1 3">
    <name type="scientific">Natronobacterium gregoryi (strain ATCC 43098 / DSM 3393 / CCM 3738 / CIP 104747 / IAM 13177 / JCM 8860 / NBRC 102187 / NCIMB 2189 / SP2)</name>
    <dbReference type="NCBI Taxonomy" id="797304"/>
    <lineage>
        <taxon>Archaea</taxon>
        <taxon>Methanobacteriati</taxon>
        <taxon>Methanobacteriota</taxon>
        <taxon>Stenosarchaea group</taxon>
        <taxon>Halobacteria</taxon>
        <taxon>Halobacteriales</taxon>
        <taxon>Natrialbaceae</taxon>
        <taxon>Natronobacterium</taxon>
    </lineage>
</organism>
<comment type="caution">
    <text evidence="1">The sequence shown here is derived from an EMBL/GenBank/DDBJ whole genome shotgun (WGS) entry which is preliminary data.</text>
</comment>
<evidence type="ECO:0000313" key="4">
    <source>
        <dbReference type="Proteomes" id="UP000234484"/>
    </source>
</evidence>
<gene>
    <name evidence="1" type="ORF">C490_09328</name>
    <name evidence="2" type="ORF">CYV19_17685</name>
</gene>
<dbReference type="Proteomes" id="UP000234484">
    <property type="component" value="Unassembled WGS sequence"/>
</dbReference>
<dbReference type="Proteomes" id="UP000011613">
    <property type="component" value="Unassembled WGS sequence"/>
</dbReference>
<reference evidence="1 3" key="1">
    <citation type="journal article" date="2014" name="PLoS Genet.">
        <title>Phylogenetically driven sequencing of extremely halophilic archaea reveals strategies for static and dynamic osmo-response.</title>
        <authorList>
            <person name="Becker E.A."/>
            <person name="Seitzer P.M."/>
            <person name="Tritt A."/>
            <person name="Larsen D."/>
            <person name="Krusor M."/>
            <person name="Yao A.I."/>
            <person name="Wu D."/>
            <person name="Madern D."/>
            <person name="Eisen J.A."/>
            <person name="Darling A.E."/>
            <person name="Facciotti M.T."/>
        </authorList>
    </citation>
    <scope>NUCLEOTIDE SEQUENCE [LARGE SCALE GENOMIC DNA]</scope>
    <source>
        <strain evidence="1 3">SP2</strain>
    </source>
</reference>
<evidence type="ECO:0000313" key="2">
    <source>
        <dbReference type="EMBL" id="PLK18495.1"/>
    </source>
</evidence>
<sequence>MVERRGTRQSTIRRCLTEFTEVNQLVLEVASQSLTSTFLKWMNCIDGSDKMATDLSPVWKLRIQKRHG</sequence>
<protein>
    <submittedName>
        <fullName evidence="1">Uncharacterized protein</fullName>
    </submittedName>
</protein>
<dbReference type="EMBL" id="PKKI01000084">
    <property type="protein sequence ID" value="PLK18495.1"/>
    <property type="molecule type" value="Genomic_DNA"/>
</dbReference>
<reference evidence="2 4" key="2">
    <citation type="submission" date="2017-12" db="EMBL/GenBank/DDBJ databases">
        <title>The characterization of oligonucleotides binding to NgAgo.</title>
        <authorList>
            <person name="Jiang L."/>
            <person name="He B."/>
            <person name="Kang J."/>
            <person name="Yu M."/>
            <person name="Li N."/>
            <person name="Fang Y."/>
            <person name="Tang Z."/>
            <person name="Wu P."/>
            <person name="Yao P."/>
            <person name="Huang J."/>
        </authorList>
    </citation>
    <scope>NUCLEOTIDE SEQUENCE [LARGE SCALE GENOMIC DNA]</scope>
    <source>
        <strain evidence="2 4">SP2</strain>
        <tissue evidence="2">Freeze-dried powder thallus</tissue>
    </source>
</reference>